<feature type="domain" description="AMP-dependent synthetase/ligase" evidence="1">
    <location>
        <begin position="24"/>
        <end position="396"/>
    </location>
</feature>
<reference evidence="2" key="1">
    <citation type="submission" date="2021-08" db="EMBL/GenBank/DDBJ databases">
        <title>Genome of a novel bacterium of the phylum Verrucomicrobia, Oleiharenicola sp. KSB-15.</title>
        <authorList>
            <person name="Chung J.-H."/>
            <person name="Ahn J.-H."/>
            <person name="Yoon Y."/>
            <person name="Kim D.-Y."/>
            <person name="An S.-H."/>
            <person name="Park I."/>
            <person name="Yeon J."/>
        </authorList>
    </citation>
    <scope>NUCLEOTIDE SEQUENCE</scope>
    <source>
        <strain evidence="2">KSB-15</strain>
    </source>
</reference>
<dbReference type="PROSITE" id="PS00455">
    <property type="entry name" value="AMP_BINDING"/>
    <property type="match status" value="1"/>
</dbReference>
<evidence type="ECO:0000259" key="1">
    <source>
        <dbReference type="Pfam" id="PF00501"/>
    </source>
</evidence>
<dbReference type="Pfam" id="PF00501">
    <property type="entry name" value="AMP-binding"/>
    <property type="match status" value="1"/>
</dbReference>
<dbReference type="Proteomes" id="UP000825051">
    <property type="component" value="Chromosome"/>
</dbReference>
<evidence type="ECO:0000313" key="2">
    <source>
        <dbReference type="EMBL" id="QYM79031.1"/>
    </source>
</evidence>
<dbReference type="PANTHER" id="PTHR43767">
    <property type="entry name" value="LONG-CHAIN-FATTY-ACID--COA LIGASE"/>
    <property type="match status" value="1"/>
</dbReference>
<dbReference type="EMBL" id="CP080507">
    <property type="protein sequence ID" value="QYM79031.1"/>
    <property type="molecule type" value="Genomic_DNA"/>
</dbReference>
<protein>
    <submittedName>
        <fullName evidence="2">AMP-binding protein</fullName>
    </submittedName>
</protein>
<dbReference type="InterPro" id="IPR050237">
    <property type="entry name" value="ATP-dep_AMP-bd_enzyme"/>
</dbReference>
<dbReference type="NCBIfam" id="NF006754">
    <property type="entry name" value="PRK09274.1"/>
    <property type="match status" value="1"/>
</dbReference>
<proteinExistence type="predicted"/>
<name>A0A8F9XLA8_9BACT</name>
<dbReference type="Gene3D" id="3.40.50.12780">
    <property type="entry name" value="N-terminal domain of ligase-like"/>
    <property type="match status" value="1"/>
</dbReference>
<dbReference type="InterPro" id="IPR000873">
    <property type="entry name" value="AMP-dep_synth/lig_dom"/>
</dbReference>
<dbReference type="InterPro" id="IPR045851">
    <property type="entry name" value="AMP-bd_C_sf"/>
</dbReference>
<gene>
    <name evidence="2" type="ORF">K0B96_17285</name>
</gene>
<dbReference type="AlphaFoldDB" id="A0A8F9XLA8"/>
<dbReference type="SUPFAM" id="SSF56801">
    <property type="entry name" value="Acetyl-CoA synthetase-like"/>
    <property type="match status" value="1"/>
</dbReference>
<dbReference type="PANTHER" id="PTHR43767:SF1">
    <property type="entry name" value="NONRIBOSOMAL PEPTIDE SYNTHASE PES1 (EUROFUNG)-RELATED"/>
    <property type="match status" value="1"/>
</dbReference>
<dbReference type="Gene3D" id="3.30.300.30">
    <property type="match status" value="1"/>
</dbReference>
<evidence type="ECO:0000313" key="3">
    <source>
        <dbReference type="Proteomes" id="UP000825051"/>
    </source>
</evidence>
<dbReference type="RefSeq" id="WP_220162343.1">
    <property type="nucleotide sequence ID" value="NZ_CP080507.1"/>
</dbReference>
<accession>A0A8F9XLA8</accession>
<organism evidence="2 3">
    <name type="scientific">Horticoccus luteus</name>
    <dbReference type="NCBI Taxonomy" id="2862869"/>
    <lineage>
        <taxon>Bacteria</taxon>
        <taxon>Pseudomonadati</taxon>
        <taxon>Verrucomicrobiota</taxon>
        <taxon>Opitutia</taxon>
        <taxon>Opitutales</taxon>
        <taxon>Opitutaceae</taxon>
        <taxon>Horticoccus</taxon>
    </lineage>
</organism>
<dbReference type="InterPro" id="IPR020845">
    <property type="entry name" value="AMP-binding_CS"/>
</dbReference>
<dbReference type="KEGG" id="ole:K0B96_17285"/>
<sequence>MPSNPSRESLDLGDANIARHLAAMAAQQPNTPALKIPRGRTADGRIDYLTLTFAELAAEAGAWRARLAGRGVRGGDRVLIMVRPGLPLIAGAFATFQLGAVPVIIDPGMGLKSFLACVARSRPRILLGIGFAQGVSHVFRRAFRSVEVRISVSGQLTARCEPPGGAPPPPRRSGAAELAAILFTSGSTGGPKGVCYEHGMFDAQVRIIREAYGIRPGEIDLPLLPIFALFNPALGMTTVVPELDPRRPATLDPAKIVQAIRQENVTTSFGSPTLWRKIGDHCRAEGITLPTLRRVLCAGAPVPAALWAGAREWLVEGELHSPYGATEALPVSSVSRREIDVGGTRGACVGRPVKDAEVRIIAVVDGVISSWAHVREREVGQIGEIVVRGPMVTKRYDALPEATAQAKIPDGVEVWHRLGDCGYRDEEGRLWFCGRKVERVDTGEAVLYTEPVEQVFRRHARVGRCALVGLGQRGTQVPALVVESDVRTRDARRLAEELRELGRAHEATKSIRLFYFRRAFPVDVRHNAKIHRLTLAAWAARERAIEVA</sequence>
<keyword evidence="3" id="KW-1185">Reference proteome</keyword>
<dbReference type="InterPro" id="IPR042099">
    <property type="entry name" value="ANL_N_sf"/>
</dbReference>
<dbReference type="GO" id="GO:0016878">
    <property type="term" value="F:acid-thiol ligase activity"/>
    <property type="evidence" value="ECO:0007669"/>
    <property type="project" value="UniProtKB-ARBA"/>
</dbReference>